<dbReference type="AlphaFoldDB" id="A0AAE2CXV6"/>
<reference evidence="1" key="1">
    <citation type="submission" date="2020-06" db="EMBL/GenBank/DDBJ databases">
        <authorList>
            <person name="Li T."/>
            <person name="Hu X."/>
            <person name="Zhang T."/>
            <person name="Song X."/>
            <person name="Zhang H."/>
            <person name="Dai N."/>
            <person name="Sheng W."/>
            <person name="Hou X."/>
            <person name="Wei L."/>
        </authorList>
    </citation>
    <scope>NUCLEOTIDE SEQUENCE</scope>
    <source>
        <strain evidence="1">3651</strain>
        <tissue evidence="1">Leaf</tissue>
    </source>
</reference>
<sequence>MSFILPVIGNQGGKEKKTSGYSSFPSSEFSRVLRVSSLVFPLRDLPSPHNHSPLPLGCGRAMIGLNDLLNEFKLQLSQQLAQQLKGERAVANQHLEKLVASMVNSQSQFLSRQPQLAPQISTALNHHASPNFHLVPPPVTSYLHHCKTPL</sequence>
<evidence type="ECO:0000313" key="2">
    <source>
        <dbReference type="Proteomes" id="UP001293254"/>
    </source>
</evidence>
<gene>
    <name evidence="1" type="ORF">Salat_0193200</name>
</gene>
<reference evidence="1" key="2">
    <citation type="journal article" date="2024" name="Plant">
        <title>Genomic evolution and insights into agronomic trait innovations of Sesamum species.</title>
        <authorList>
            <person name="Miao H."/>
            <person name="Wang L."/>
            <person name="Qu L."/>
            <person name="Liu H."/>
            <person name="Sun Y."/>
            <person name="Le M."/>
            <person name="Wang Q."/>
            <person name="Wei S."/>
            <person name="Zheng Y."/>
            <person name="Lin W."/>
            <person name="Duan Y."/>
            <person name="Cao H."/>
            <person name="Xiong S."/>
            <person name="Wang X."/>
            <person name="Wei L."/>
            <person name="Li C."/>
            <person name="Ma Q."/>
            <person name="Ju M."/>
            <person name="Zhao R."/>
            <person name="Li G."/>
            <person name="Mu C."/>
            <person name="Tian Q."/>
            <person name="Mei H."/>
            <person name="Zhang T."/>
            <person name="Gao T."/>
            <person name="Zhang H."/>
        </authorList>
    </citation>
    <scope>NUCLEOTIDE SEQUENCE</scope>
    <source>
        <strain evidence="1">3651</strain>
    </source>
</reference>
<evidence type="ECO:0000313" key="1">
    <source>
        <dbReference type="EMBL" id="KAK4438587.1"/>
    </source>
</evidence>
<dbReference type="Proteomes" id="UP001293254">
    <property type="component" value="Unassembled WGS sequence"/>
</dbReference>
<dbReference type="EMBL" id="JACGWO010000001">
    <property type="protein sequence ID" value="KAK4438587.1"/>
    <property type="molecule type" value="Genomic_DNA"/>
</dbReference>
<keyword evidence="2" id="KW-1185">Reference proteome</keyword>
<protein>
    <submittedName>
        <fullName evidence="1">Uncharacterized protein</fullName>
    </submittedName>
</protein>
<accession>A0AAE2CXV6</accession>
<name>A0AAE2CXV6_9LAMI</name>
<organism evidence="1 2">
    <name type="scientific">Sesamum alatum</name>
    <dbReference type="NCBI Taxonomy" id="300844"/>
    <lineage>
        <taxon>Eukaryota</taxon>
        <taxon>Viridiplantae</taxon>
        <taxon>Streptophyta</taxon>
        <taxon>Embryophyta</taxon>
        <taxon>Tracheophyta</taxon>
        <taxon>Spermatophyta</taxon>
        <taxon>Magnoliopsida</taxon>
        <taxon>eudicotyledons</taxon>
        <taxon>Gunneridae</taxon>
        <taxon>Pentapetalae</taxon>
        <taxon>asterids</taxon>
        <taxon>lamiids</taxon>
        <taxon>Lamiales</taxon>
        <taxon>Pedaliaceae</taxon>
        <taxon>Sesamum</taxon>
    </lineage>
</organism>
<comment type="caution">
    <text evidence="1">The sequence shown here is derived from an EMBL/GenBank/DDBJ whole genome shotgun (WGS) entry which is preliminary data.</text>
</comment>
<proteinExistence type="predicted"/>